<dbReference type="GO" id="GO:0016410">
    <property type="term" value="F:N-acyltransferase activity"/>
    <property type="evidence" value="ECO:0007669"/>
    <property type="project" value="UniProtKB-UniRule"/>
</dbReference>
<dbReference type="EC" id="2.3.1.269" evidence="9"/>
<dbReference type="GO" id="GO:0005886">
    <property type="term" value="C:plasma membrane"/>
    <property type="evidence" value="ECO:0007669"/>
    <property type="project" value="UniProtKB-SubCell"/>
</dbReference>
<dbReference type="UniPathway" id="UPA00666"/>
<comment type="pathway">
    <text evidence="9">Protein modification; lipoprotein biosynthesis (N-acyl transfer).</text>
</comment>
<keyword evidence="8 9" id="KW-0012">Acyltransferase</keyword>
<dbReference type="Gene3D" id="3.60.110.10">
    <property type="entry name" value="Carbon-nitrogen hydrolase"/>
    <property type="match status" value="1"/>
</dbReference>
<dbReference type="GO" id="GO:0042158">
    <property type="term" value="P:lipoprotein biosynthetic process"/>
    <property type="evidence" value="ECO:0007669"/>
    <property type="project" value="UniProtKB-UniRule"/>
</dbReference>
<organism evidence="11 12">
    <name type="scientific">Dissulfuribacter thermophilus</name>
    <dbReference type="NCBI Taxonomy" id="1156395"/>
    <lineage>
        <taxon>Bacteria</taxon>
        <taxon>Pseudomonadati</taxon>
        <taxon>Thermodesulfobacteriota</taxon>
        <taxon>Dissulfuribacteria</taxon>
        <taxon>Dissulfuribacterales</taxon>
        <taxon>Dissulfuribacteraceae</taxon>
        <taxon>Dissulfuribacter</taxon>
    </lineage>
</organism>
<dbReference type="AlphaFoldDB" id="A0A1B9F7D3"/>
<keyword evidence="12" id="KW-1185">Reference proteome</keyword>
<dbReference type="PATRIC" id="fig|1156395.6.peg.1039"/>
<dbReference type="NCBIfam" id="TIGR00546">
    <property type="entry name" value="lnt"/>
    <property type="match status" value="1"/>
</dbReference>
<accession>A0A1B9F7D3</accession>
<evidence type="ECO:0000256" key="2">
    <source>
        <dbReference type="ARBA" id="ARBA00010065"/>
    </source>
</evidence>
<feature type="transmembrane region" description="Helical" evidence="9">
    <location>
        <begin position="15"/>
        <end position="35"/>
    </location>
</feature>
<sequence length="511" mass="57246">MFFALFGGLFYTLGLPGYGCLPCLFLGLLLFLYALEDKGPRQGFYTGFSFGMSHFFLLLWWLAPTINQYGRLPLPLTFPVVALLALYLSLYPALWACVYTYFLKKTPRIVLATLGGGLWGLTEWMRGTLFTGFPWGVLASSLHDFPLLIQLADLLSIYGISSLLFLSVLLIWGFIIHLRNKSWKESLYLFLGFWTVFLGAVYYGKVKMNEYDVPPDICAVAVQGAVPQSIKWDPGVMEETLNKYFSLTKEGCFERDCDNKTRLVVWPETAVTTYYQDDSVVQERLQEFSRENGVFLLFGSLSYEFSTPGSRPQYFNSAYLIGPNGDLLGRYDKRHLVPFGEYMPLGPFSELAKHYLPTAGDFDTGVRGAAIRATDGLTVGILICFESIFPGLARDAVNHGANILAVMTNDAWFGRTPAPYQHEAMSVFRAVETRRWVIRSANTGVSSIIAPDGTRIETTEIFVPAVITAKVGLLTDKSPYVRYGDYGFFLFVLLLCVPVLPFTACRQGLTL</sequence>
<dbReference type="PANTHER" id="PTHR38686:SF1">
    <property type="entry name" value="APOLIPOPROTEIN N-ACYLTRANSFERASE"/>
    <property type="match status" value="1"/>
</dbReference>
<keyword evidence="7 9" id="KW-0472">Membrane</keyword>
<evidence type="ECO:0000256" key="7">
    <source>
        <dbReference type="ARBA" id="ARBA00023136"/>
    </source>
</evidence>
<feature type="transmembrane region" description="Helical" evidence="9">
    <location>
        <begin position="78"/>
        <end position="102"/>
    </location>
</feature>
<dbReference type="InterPro" id="IPR003010">
    <property type="entry name" value="C-N_Hydrolase"/>
</dbReference>
<comment type="catalytic activity">
    <reaction evidence="9">
        <text>N-terminal S-1,2-diacyl-sn-glyceryl-L-cysteinyl-[lipoprotein] + a glycerophospholipid = N-acyl-S-1,2-diacyl-sn-glyceryl-L-cysteinyl-[lipoprotein] + a 2-acyl-sn-glycero-3-phospholipid + H(+)</text>
        <dbReference type="Rhea" id="RHEA:48228"/>
        <dbReference type="Rhea" id="RHEA-COMP:14681"/>
        <dbReference type="Rhea" id="RHEA-COMP:14684"/>
        <dbReference type="ChEBI" id="CHEBI:15378"/>
        <dbReference type="ChEBI" id="CHEBI:136912"/>
        <dbReference type="ChEBI" id="CHEBI:140656"/>
        <dbReference type="ChEBI" id="CHEBI:140657"/>
        <dbReference type="ChEBI" id="CHEBI:140660"/>
        <dbReference type="EC" id="2.3.1.269"/>
    </reaction>
</comment>
<evidence type="ECO:0000313" key="11">
    <source>
        <dbReference type="EMBL" id="OCC15671.1"/>
    </source>
</evidence>
<feature type="transmembrane region" description="Helical" evidence="9">
    <location>
        <begin position="155"/>
        <end position="175"/>
    </location>
</feature>
<dbReference type="RefSeq" id="WP_067617051.1">
    <property type="nucleotide sequence ID" value="NZ_MAGO01000004.1"/>
</dbReference>
<dbReference type="PANTHER" id="PTHR38686">
    <property type="entry name" value="APOLIPOPROTEIN N-ACYLTRANSFERASE"/>
    <property type="match status" value="1"/>
</dbReference>
<keyword evidence="5 9" id="KW-0812">Transmembrane</keyword>
<evidence type="ECO:0000256" key="6">
    <source>
        <dbReference type="ARBA" id="ARBA00022989"/>
    </source>
</evidence>
<evidence type="ECO:0000256" key="1">
    <source>
        <dbReference type="ARBA" id="ARBA00004651"/>
    </source>
</evidence>
<evidence type="ECO:0000256" key="8">
    <source>
        <dbReference type="ARBA" id="ARBA00023315"/>
    </source>
</evidence>
<evidence type="ECO:0000256" key="9">
    <source>
        <dbReference type="HAMAP-Rule" id="MF_01148"/>
    </source>
</evidence>
<keyword evidence="6 9" id="KW-1133">Transmembrane helix</keyword>
<evidence type="ECO:0000259" key="10">
    <source>
        <dbReference type="PROSITE" id="PS50263"/>
    </source>
</evidence>
<reference evidence="11 12" key="1">
    <citation type="submission" date="2016-06" db="EMBL/GenBank/DDBJ databases">
        <title>Respiratory ammonification of nitrate coupled to the oxidation of elemental sulfur in deep-sea autotrophic thermophilic bacteria.</title>
        <authorList>
            <person name="Slobodkina G.B."/>
            <person name="Mardanov A.V."/>
            <person name="Ravin N.V."/>
            <person name="Frolova A.A."/>
            <person name="Viryasiv M.B."/>
            <person name="Chernyh N.A."/>
            <person name="Bonch-Osmolovskaya E.A."/>
            <person name="Slobodkin A.I."/>
        </authorList>
    </citation>
    <scope>NUCLEOTIDE SEQUENCE [LARGE SCALE GENOMIC DNA]</scope>
    <source>
        <strain evidence="11 12">S69</strain>
    </source>
</reference>
<dbReference type="InterPro" id="IPR045378">
    <property type="entry name" value="LNT_N"/>
</dbReference>
<gene>
    <name evidence="9" type="primary">lnt</name>
    <name evidence="11" type="ORF">DBT_1022</name>
</gene>
<dbReference type="InterPro" id="IPR036526">
    <property type="entry name" value="C-N_Hydrolase_sf"/>
</dbReference>
<comment type="similarity">
    <text evidence="2 9">Belongs to the CN hydrolase family. Apolipoprotein N-acyltransferase subfamily.</text>
</comment>
<dbReference type="Proteomes" id="UP000093080">
    <property type="component" value="Unassembled WGS sequence"/>
</dbReference>
<dbReference type="OrthoDB" id="9804277at2"/>
<dbReference type="STRING" id="1156395.DBT_1022"/>
<feature type="transmembrane region" description="Helical" evidence="9">
    <location>
        <begin position="44"/>
        <end position="63"/>
    </location>
</feature>
<evidence type="ECO:0000256" key="3">
    <source>
        <dbReference type="ARBA" id="ARBA00022475"/>
    </source>
</evidence>
<keyword evidence="3 9" id="KW-1003">Cell membrane</keyword>
<dbReference type="CDD" id="cd07571">
    <property type="entry name" value="ALP_N-acyl_transferase"/>
    <property type="match status" value="1"/>
</dbReference>
<comment type="function">
    <text evidence="9">Catalyzes the phospholipid dependent N-acylation of the N-terminal cysteine of apolipoprotein, the last step in lipoprotein maturation.</text>
</comment>
<dbReference type="PROSITE" id="PS50263">
    <property type="entry name" value="CN_HYDROLASE"/>
    <property type="match status" value="1"/>
</dbReference>
<name>A0A1B9F7D3_9BACT</name>
<dbReference type="SUPFAM" id="SSF56317">
    <property type="entry name" value="Carbon-nitrogen hydrolase"/>
    <property type="match status" value="1"/>
</dbReference>
<dbReference type="InterPro" id="IPR004563">
    <property type="entry name" value="Apolipo_AcylTrfase"/>
</dbReference>
<comment type="subcellular location">
    <subcellularLocation>
        <location evidence="1 9">Cell membrane</location>
        <topology evidence="1 9">Multi-pass membrane protein</topology>
    </subcellularLocation>
</comment>
<evidence type="ECO:0000256" key="5">
    <source>
        <dbReference type="ARBA" id="ARBA00022692"/>
    </source>
</evidence>
<evidence type="ECO:0000256" key="4">
    <source>
        <dbReference type="ARBA" id="ARBA00022679"/>
    </source>
</evidence>
<evidence type="ECO:0000313" key="12">
    <source>
        <dbReference type="Proteomes" id="UP000093080"/>
    </source>
</evidence>
<dbReference type="Pfam" id="PF00795">
    <property type="entry name" value="CN_hydrolase"/>
    <property type="match status" value="1"/>
</dbReference>
<dbReference type="HAMAP" id="MF_01148">
    <property type="entry name" value="Lnt"/>
    <property type="match status" value="1"/>
</dbReference>
<proteinExistence type="inferred from homology"/>
<feature type="domain" description="CN hydrolase" evidence="10">
    <location>
        <begin position="222"/>
        <end position="473"/>
    </location>
</feature>
<protein>
    <recommendedName>
        <fullName evidence="9">Apolipoprotein N-acyltransferase</fullName>
        <shortName evidence="9">ALP N-acyltransferase</shortName>
        <ecNumber evidence="9">2.3.1.269</ecNumber>
    </recommendedName>
</protein>
<dbReference type="Pfam" id="PF20154">
    <property type="entry name" value="LNT_N"/>
    <property type="match status" value="1"/>
</dbReference>
<feature type="transmembrane region" description="Helical" evidence="9">
    <location>
        <begin position="486"/>
        <end position="505"/>
    </location>
</feature>
<keyword evidence="4 9" id="KW-0808">Transferase</keyword>
<feature type="transmembrane region" description="Helical" evidence="9">
    <location>
        <begin position="187"/>
        <end position="204"/>
    </location>
</feature>
<dbReference type="EMBL" id="MAGO01000004">
    <property type="protein sequence ID" value="OCC15671.1"/>
    <property type="molecule type" value="Genomic_DNA"/>
</dbReference>
<comment type="caution">
    <text evidence="11">The sequence shown here is derived from an EMBL/GenBank/DDBJ whole genome shotgun (WGS) entry which is preliminary data.</text>
</comment>